<proteinExistence type="predicted"/>
<name>A0ACD5Y4T9_AVESA</name>
<evidence type="ECO:0000313" key="1">
    <source>
        <dbReference type="EnsemblPlants" id="AVESA.00010b.r2.5DG0942180.1.CDS.1"/>
    </source>
</evidence>
<sequence>MKTAEGSSSTNGTLVVSQADQVLKLELMPNDVKLNGVSNYLSWSRRALLILKTKGLTEYVLGTVEEPDDKGSSEWKKWSVTDSLILAWMLNSLAQAIAASAEALPSASAVWSLLSKRYSGKGNLMLMSQIEDKIYAVRQGDRSVTVYVNELQRLWAELDECDPLELPHAESMELATNWIERRRVMKFLKGLGTGFESRHANLLHITKPASLDEAIAAMS</sequence>
<accession>A0ACD5Y4T9</accession>
<keyword evidence="2" id="KW-1185">Reference proteome</keyword>
<organism evidence="1 2">
    <name type="scientific">Avena sativa</name>
    <name type="common">Oat</name>
    <dbReference type="NCBI Taxonomy" id="4498"/>
    <lineage>
        <taxon>Eukaryota</taxon>
        <taxon>Viridiplantae</taxon>
        <taxon>Streptophyta</taxon>
        <taxon>Embryophyta</taxon>
        <taxon>Tracheophyta</taxon>
        <taxon>Spermatophyta</taxon>
        <taxon>Magnoliopsida</taxon>
        <taxon>Liliopsida</taxon>
        <taxon>Poales</taxon>
        <taxon>Poaceae</taxon>
        <taxon>BOP clade</taxon>
        <taxon>Pooideae</taxon>
        <taxon>Poodae</taxon>
        <taxon>Poeae</taxon>
        <taxon>Poeae Chloroplast Group 1 (Aveneae type)</taxon>
        <taxon>Aveninae</taxon>
        <taxon>Avena</taxon>
    </lineage>
</organism>
<protein>
    <submittedName>
        <fullName evidence="1">Uncharacterized protein</fullName>
    </submittedName>
</protein>
<dbReference type="EnsemblPlants" id="AVESA.00010b.r2.5DG0942180.1">
    <property type="protein sequence ID" value="AVESA.00010b.r2.5DG0942180.1.CDS.1"/>
    <property type="gene ID" value="AVESA.00010b.r2.5DG0942180"/>
</dbReference>
<reference evidence="1" key="2">
    <citation type="submission" date="2025-09" db="UniProtKB">
        <authorList>
            <consortium name="EnsemblPlants"/>
        </authorList>
    </citation>
    <scope>IDENTIFICATION</scope>
</reference>
<reference evidence="1" key="1">
    <citation type="submission" date="2021-05" db="EMBL/GenBank/DDBJ databases">
        <authorList>
            <person name="Scholz U."/>
            <person name="Mascher M."/>
            <person name="Fiebig A."/>
        </authorList>
    </citation>
    <scope>NUCLEOTIDE SEQUENCE [LARGE SCALE GENOMIC DNA]</scope>
</reference>
<evidence type="ECO:0000313" key="2">
    <source>
        <dbReference type="Proteomes" id="UP001732700"/>
    </source>
</evidence>
<dbReference type="Proteomes" id="UP001732700">
    <property type="component" value="Chromosome 5D"/>
</dbReference>